<dbReference type="Pfam" id="PF00069">
    <property type="entry name" value="Pkinase"/>
    <property type="match status" value="1"/>
</dbReference>
<dbReference type="Proteomes" id="UP001642483">
    <property type="component" value="Unassembled WGS sequence"/>
</dbReference>
<accession>A0ABP0GK02</accession>
<protein>
    <recommendedName>
        <fullName evidence="5">Ribosomal protein S6 kinase delta-1</fullName>
    </recommendedName>
</protein>
<dbReference type="SMART" id="SM00745">
    <property type="entry name" value="MIT"/>
    <property type="match status" value="1"/>
</dbReference>
<evidence type="ECO:0000259" key="1">
    <source>
        <dbReference type="PROSITE" id="PS50011"/>
    </source>
</evidence>
<dbReference type="SUPFAM" id="SSF116846">
    <property type="entry name" value="MIT domain"/>
    <property type="match status" value="1"/>
</dbReference>
<dbReference type="Gene3D" id="1.10.510.10">
    <property type="entry name" value="Transferase(Phosphotransferase) domain 1"/>
    <property type="match status" value="1"/>
</dbReference>
<dbReference type="Gene3D" id="1.20.58.80">
    <property type="entry name" value="Phosphotransferase system, lactose/cellobiose-type IIA subunit"/>
    <property type="match status" value="1"/>
</dbReference>
<dbReference type="Pfam" id="PF04212">
    <property type="entry name" value="MIT"/>
    <property type="match status" value="1"/>
</dbReference>
<feature type="domain" description="PX" evidence="2">
    <location>
        <begin position="17"/>
        <end position="141"/>
    </location>
</feature>
<dbReference type="InterPro" id="IPR036181">
    <property type="entry name" value="MIT_dom_sf"/>
</dbReference>
<dbReference type="SUPFAM" id="SSF64268">
    <property type="entry name" value="PX domain"/>
    <property type="match status" value="1"/>
</dbReference>
<dbReference type="InterPro" id="IPR007330">
    <property type="entry name" value="MIT_dom"/>
</dbReference>
<dbReference type="EMBL" id="CAWYQH010000130">
    <property type="protein sequence ID" value="CAK8692081.1"/>
    <property type="molecule type" value="Genomic_DNA"/>
</dbReference>
<name>A0ABP0GK02_CLALP</name>
<dbReference type="Gene3D" id="3.30.200.20">
    <property type="entry name" value="Phosphorylase Kinase, domain 1"/>
    <property type="match status" value="1"/>
</dbReference>
<proteinExistence type="predicted"/>
<evidence type="ECO:0000313" key="3">
    <source>
        <dbReference type="EMBL" id="CAK8692081.1"/>
    </source>
</evidence>
<evidence type="ECO:0000313" key="4">
    <source>
        <dbReference type="Proteomes" id="UP001642483"/>
    </source>
</evidence>
<dbReference type="InterPro" id="IPR001683">
    <property type="entry name" value="PX_dom"/>
</dbReference>
<feature type="domain" description="Protein kinase" evidence="1">
    <location>
        <begin position="681"/>
        <end position="1007"/>
    </location>
</feature>
<dbReference type="InterPro" id="IPR000719">
    <property type="entry name" value="Prot_kinase_dom"/>
</dbReference>
<comment type="caution">
    <text evidence="3">The sequence shown here is derived from an EMBL/GenBank/DDBJ whole genome shotgun (WGS) entry which is preliminary data.</text>
</comment>
<dbReference type="Pfam" id="PF00787">
    <property type="entry name" value="PX"/>
    <property type="match status" value="1"/>
</dbReference>
<dbReference type="InterPro" id="IPR051866">
    <property type="entry name" value="Intracell_Sig-Traffick_Protein"/>
</dbReference>
<evidence type="ECO:0008006" key="5">
    <source>
        <dbReference type="Google" id="ProtNLM"/>
    </source>
</evidence>
<dbReference type="PANTHER" id="PTHR15508">
    <property type="entry name" value="RIBOSOMAL PROTEIN S6 KINASE"/>
    <property type="match status" value="1"/>
</dbReference>
<keyword evidence="4" id="KW-1185">Reference proteome</keyword>
<reference evidence="3 4" key="1">
    <citation type="submission" date="2024-02" db="EMBL/GenBank/DDBJ databases">
        <authorList>
            <person name="Daric V."/>
            <person name="Darras S."/>
        </authorList>
    </citation>
    <scope>NUCLEOTIDE SEQUENCE [LARGE SCALE GENOMIC DNA]</scope>
</reference>
<dbReference type="InterPro" id="IPR036871">
    <property type="entry name" value="PX_dom_sf"/>
</dbReference>
<dbReference type="Gene3D" id="3.30.1520.10">
    <property type="entry name" value="Phox-like domain"/>
    <property type="match status" value="1"/>
</dbReference>
<dbReference type="InterPro" id="IPR011009">
    <property type="entry name" value="Kinase-like_dom_sf"/>
</dbReference>
<dbReference type="SUPFAM" id="SSF56112">
    <property type="entry name" value="Protein kinase-like (PK-like)"/>
    <property type="match status" value="1"/>
</dbReference>
<dbReference type="CDD" id="cd02677">
    <property type="entry name" value="MIT_SNX15"/>
    <property type="match status" value="1"/>
</dbReference>
<organism evidence="3 4">
    <name type="scientific">Clavelina lepadiformis</name>
    <name type="common">Light-bulb sea squirt</name>
    <name type="synonym">Ascidia lepadiformis</name>
    <dbReference type="NCBI Taxonomy" id="159417"/>
    <lineage>
        <taxon>Eukaryota</taxon>
        <taxon>Metazoa</taxon>
        <taxon>Chordata</taxon>
        <taxon>Tunicata</taxon>
        <taxon>Ascidiacea</taxon>
        <taxon>Aplousobranchia</taxon>
        <taxon>Clavelinidae</taxon>
        <taxon>Clavelina</taxon>
    </lineage>
</organism>
<gene>
    <name evidence="3" type="ORF">CVLEPA_LOCUS24829</name>
</gene>
<dbReference type="PROSITE" id="PS50195">
    <property type="entry name" value="PX"/>
    <property type="match status" value="1"/>
</dbReference>
<evidence type="ECO:0000259" key="2">
    <source>
        <dbReference type="PROSITE" id="PS50195"/>
    </source>
</evidence>
<dbReference type="PROSITE" id="PS50011">
    <property type="entry name" value="PROTEIN_KINASE_DOM"/>
    <property type="match status" value="1"/>
</dbReference>
<sequence length="1019" mass="114775">MFMQKTSATTRNNERTNVSNRKQYNVVGTKCQAAGYTLYKITIKELVSSDNLEWIKESFIWKRYTDFKNLHRCLFSIHKDLYLSGKFPTLTKLNFFEKHDQDIIKTQVHQIQELLDFTNLHKALYSCKAIEDFFKDSTPLETSSELSELKEVPIQPMSQKMKEDEKVKKMTDKETYAFMSKADMLFFDPCLSKDTSDILARNEWVEVVKSSIQPSETVYAPECDGQTNTLGNFQHPSQNQSASFPELQDVVSDPVSDKNMSSSTAIELGMDILHEEEENIGMAKDQHRKSSKARAYLNQMLERERISSESGSAFICSDSQIPSTKSEHQFETTVNTNNEMHGLQRLNAEEIKTSSCSVKGSIVGEKDEQRGFYLIEAAKFISSAQNALVDQEHENAFASYKSAINILLQGVQGDTDEVRVQTVRKKTAKYLKKAEEIYDKHLKNMVNSSRSMKTDQNVCHSAFDEAEVSYKDNCDSLNHSKKLEDDCKPAPSPRHASEDLVKFKVLGIVDKVLLVVNTSSQDTFVIKVLPKSCRKSSRFRKTVIPANVPYMVKLYHFFSTSTSIYLVLEHASGGKLWDHLSAFFTNCRKMCRANPKELNDSKLSNTAVTPNNPAKTDLTDRPLLCKSDDSNTTATISENTQFTIDSLGISSDEDVDLHFEQTPTELLGENYTEETDYEKYVNSTELLSEQDLSTVALTSPLLNRKVGSSHALQAPPVLSSSPSLQHIHMADCSPSLSLNSSVEGDEVTADVLYKPNEGEKDISNRINEYGVSTIDPASIFRGCRIKSQNKSEITQKVDENELVQPCNTFKEIDQSVSSEINSLPIDTKIAPTSVFNIFKQMGSQPAQSYRIPESLICTWAAEIIVAVGTLHSLGILCRNLCPDNILLSASGHIRLTYFGKWKQIDPPSACIHADHFYSAPEMINVLQKRTEACDWWSLGALLFELFTAKTLRREYPCGISSHTIICFPDYISNEAKSLLTGLLQYYPSQRLGSGVRGLDDLMAHPFFSNIEWDSLIEYC</sequence>
<dbReference type="SMART" id="SM00220">
    <property type="entry name" value="S_TKc"/>
    <property type="match status" value="1"/>
</dbReference>
<dbReference type="PANTHER" id="PTHR15508:SF8">
    <property type="entry name" value="LD24550P"/>
    <property type="match status" value="1"/>
</dbReference>